<evidence type="ECO:0000313" key="3">
    <source>
        <dbReference type="Proteomes" id="UP000032680"/>
    </source>
</evidence>
<reference evidence="2 3" key="1">
    <citation type="submission" date="2012-11" db="EMBL/GenBank/DDBJ databases">
        <title>Whole genome sequence of Acidisphaera rubrifaciens HS-AP3.</title>
        <authorList>
            <person name="Azuma Y."/>
            <person name="Higashiura N."/>
            <person name="Hirakawa H."/>
            <person name="Matsushita K."/>
        </authorList>
    </citation>
    <scope>NUCLEOTIDE SEQUENCE [LARGE SCALE GENOMIC DNA]</scope>
    <source>
        <strain evidence="2 3">HS-AP3</strain>
    </source>
</reference>
<proteinExistence type="predicted"/>
<dbReference type="InterPro" id="IPR036736">
    <property type="entry name" value="ACP-like_sf"/>
</dbReference>
<protein>
    <recommendedName>
        <fullName evidence="1">Carrier domain-containing protein</fullName>
    </recommendedName>
</protein>
<accession>A0A0D6P825</accession>
<dbReference type="Gene3D" id="1.10.1200.10">
    <property type="entry name" value="ACP-like"/>
    <property type="match status" value="1"/>
</dbReference>
<dbReference type="InterPro" id="IPR009081">
    <property type="entry name" value="PP-bd_ACP"/>
</dbReference>
<keyword evidence="3" id="KW-1185">Reference proteome</keyword>
<dbReference type="PROSITE" id="PS50075">
    <property type="entry name" value="CARRIER"/>
    <property type="match status" value="1"/>
</dbReference>
<evidence type="ECO:0000313" key="2">
    <source>
        <dbReference type="EMBL" id="GAN77353.1"/>
    </source>
</evidence>
<feature type="domain" description="Carrier" evidence="1">
    <location>
        <begin position="1"/>
        <end position="77"/>
    </location>
</feature>
<evidence type="ECO:0000259" key="1">
    <source>
        <dbReference type="PROSITE" id="PS50075"/>
    </source>
</evidence>
<gene>
    <name evidence="2" type="ORF">Asru_0289_03</name>
</gene>
<dbReference type="OrthoDB" id="7284770at2"/>
<dbReference type="RefSeq" id="WP_048861389.1">
    <property type="nucleotide sequence ID" value="NZ_BANB01000289.1"/>
</dbReference>
<dbReference type="Pfam" id="PF00550">
    <property type="entry name" value="PP-binding"/>
    <property type="match status" value="1"/>
</dbReference>
<comment type="caution">
    <text evidence="2">The sequence shown here is derived from an EMBL/GenBank/DDBJ whole genome shotgun (WGS) entry which is preliminary data.</text>
</comment>
<name>A0A0D6P825_9PROT</name>
<dbReference type="SUPFAM" id="SSF47336">
    <property type="entry name" value="ACP-like"/>
    <property type="match status" value="1"/>
</dbReference>
<dbReference type="AlphaFoldDB" id="A0A0D6P825"/>
<organism evidence="2 3">
    <name type="scientific">Acidisphaera rubrifaciens HS-AP3</name>
    <dbReference type="NCBI Taxonomy" id="1231350"/>
    <lineage>
        <taxon>Bacteria</taxon>
        <taxon>Pseudomonadati</taxon>
        <taxon>Pseudomonadota</taxon>
        <taxon>Alphaproteobacteria</taxon>
        <taxon>Acetobacterales</taxon>
        <taxon>Acetobacteraceae</taxon>
        <taxon>Acidisphaera</taxon>
    </lineage>
</organism>
<dbReference type="EMBL" id="BANB01000289">
    <property type="protein sequence ID" value="GAN77353.1"/>
    <property type="molecule type" value="Genomic_DNA"/>
</dbReference>
<sequence>MSELYATLGALIGEELATPPVALTPATQLDDIPGWDSVALAGVVLAIETRFGVAVSRAQVDGIHTGADLAALCAPAA</sequence>
<dbReference type="Proteomes" id="UP000032680">
    <property type="component" value="Unassembled WGS sequence"/>
</dbReference>